<comment type="caution">
    <text evidence="3">The sequence shown here is derived from an EMBL/GenBank/DDBJ whole genome shotgun (WGS) entry which is preliminary data.</text>
</comment>
<keyword evidence="4" id="KW-1185">Reference proteome</keyword>
<dbReference type="Proteomes" id="UP001153069">
    <property type="component" value="Unassembled WGS sequence"/>
</dbReference>
<feature type="compositionally biased region" description="Acidic residues" evidence="1">
    <location>
        <begin position="92"/>
        <end position="113"/>
    </location>
</feature>
<feature type="signal peptide" evidence="2">
    <location>
        <begin position="1"/>
        <end position="27"/>
    </location>
</feature>
<accession>A0A9N8HCA1</accession>
<feature type="chain" id="PRO_5040410198" evidence="2">
    <location>
        <begin position="28"/>
        <end position="319"/>
    </location>
</feature>
<evidence type="ECO:0000256" key="2">
    <source>
        <dbReference type="SAM" id="SignalP"/>
    </source>
</evidence>
<keyword evidence="2" id="KW-0732">Signal</keyword>
<evidence type="ECO:0000313" key="3">
    <source>
        <dbReference type="EMBL" id="CAB9507115.1"/>
    </source>
</evidence>
<sequence>MRQRFRRSVLLLVLLASSSLMVMPVGADEGEQEPIQHQEHAEDTPQEDPVPPQQQEEENPPQEEAVVEEEEPPPAVQEESPPVKEEETPPVVEEEPPVEEEEEEEPIDDSLFELDVFECQAPRGERDNRAGRLPPGAVMTLCFRPKNDNNKDAVQLQSIEHLDFVADKRSGPTQAAIRNNEASGPLTRSLCPSVEDPTLCIAATKLNDEFFDKAYNNAVATGAISVHAAGETRRVPFEYEFLTAKQTKPPPVEHDFFDMPNTPLPFPCSNEIRIWMLAALILTLLEFAFSPTDDDDKNTGKKSGSAKEGGGKKKKPKKE</sequence>
<evidence type="ECO:0000313" key="4">
    <source>
        <dbReference type="Proteomes" id="UP001153069"/>
    </source>
</evidence>
<name>A0A9N8HCA1_9STRA</name>
<dbReference type="AlphaFoldDB" id="A0A9N8HCA1"/>
<feature type="region of interest" description="Disordered" evidence="1">
    <location>
        <begin position="291"/>
        <end position="319"/>
    </location>
</feature>
<feature type="region of interest" description="Disordered" evidence="1">
    <location>
        <begin position="26"/>
        <end position="113"/>
    </location>
</feature>
<organism evidence="3 4">
    <name type="scientific">Seminavis robusta</name>
    <dbReference type="NCBI Taxonomy" id="568900"/>
    <lineage>
        <taxon>Eukaryota</taxon>
        <taxon>Sar</taxon>
        <taxon>Stramenopiles</taxon>
        <taxon>Ochrophyta</taxon>
        <taxon>Bacillariophyta</taxon>
        <taxon>Bacillariophyceae</taxon>
        <taxon>Bacillariophycidae</taxon>
        <taxon>Naviculales</taxon>
        <taxon>Naviculaceae</taxon>
        <taxon>Seminavis</taxon>
    </lineage>
</organism>
<gene>
    <name evidence="3" type="ORF">SEMRO_293_G109940.1</name>
</gene>
<evidence type="ECO:0000256" key="1">
    <source>
        <dbReference type="SAM" id="MobiDB-lite"/>
    </source>
</evidence>
<proteinExistence type="predicted"/>
<protein>
    <submittedName>
        <fullName evidence="3">Uncharacterized protein</fullName>
    </submittedName>
</protein>
<reference evidence="3" key="1">
    <citation type="submission" date="2020-06" db="EMBL/GenBank/DDBJ databases">
        <authorList>
            <consortium name="Plant Systems Biology data submission"/>
        </authorList>
    </citation>
    <scope>NUCLEOTIDE SEQUENCE</scope>
    <source>
        <strain evidence="3">D6</strain>
    </source>
</reference>
<feature type="compositionally biased region" description="Basic and acidic residues" evidence="1">
    <location>
        <begin position="34"/>
        <end position="43"/>
    </location>
</feature>
<feature type="compositionally biased region" description="Acidic residues" evidence="1">
    <location>
        <begin position="55"/>
        <end position="72"/>
    </location>
</feature>
<dbReference type="EMBL" id="CAICTM010000292">
    <property type="protein sequence ID" value="CAB9507115.1"/>
    <property type="molecule type" value="Genomic_DNA"/>
</dbReference>